<dbReference type="GO" id="GO:0004475">
    <property type="term" value="F:mannose-1-phosphate guanylyltransferase (GTP) activity"/>
    <property type="evidence" value="ECO:0007669"/>
    <property type="project" value="UniProtKB-EC"/>
</dbReference>
<organism evidence="3">
    <name type="scientific">uncultured Thermomicrobiales bacterium</name>
    <dbReference type="NCBI Taxonomy" id="1645740"/>
    <lineage>
        <taxon>Bacteria</taxon>
        <taxon>Pseudomonadati</taxon>
        <taxon>Thermomicrobiota</taxon>
        <taxon>Thermomicrobia</taxon>
        <taxon>Thermomicrobiales</taxon>
        <taxon>environmental samples</taxon>
    </lineage>
</organism>
<accession>A0A6J4UEX3</accession>
<evidence type="ECO:0000259" key="2">
    <source>
        <dbReference type="Pfam" id="PF22640"/>
    </source>
</evidence>
<feature type="domain" description="Nucleotidyl transferase" evidence="1">
    <location>
        <begin position="2"/>
        <end position="210"/>
    </location>
</feature>
<dbReference type="Pfam" id="PF22640">
    <property type="entry name" value="ManC_GMP_beta-helix"/>
    <property type="match status" value="1"/>
</dbReference>
<feature type="non-terminal residue" evidence="3">
    <location>
        <position position="1"/>
    </location>
</feature>
<keyword evidence="3" id="KW-0808">Transferase</keyword>
<dbReference type="PANTHER" id="PTHR46390:SF1">
    <property type="entry name" value="MANNOSE-1-PHOSPHATE GUANYLYLTRANSFERASE"/>
    <property type="match status" value="1"/>
</dbReference>
<dbReference type="SUPFAM" id="SSF53448">
    <property type="entry name" value="Nucleotide-diphospho-sugar transferases"/>
    <property type="match status" value="1"/>
</dbReference>
<dbReference type="InterPro" id="IPR005835">
    <property type="entry name" value="NTP_transferase_dom"/>
</dbReference>
<dbReference type="SUPFAM" id="SSF159283">
    <property type="entry name" value="Guanosine diphospho-D-mannose pyrophosphorylase/mannose-6-phosphate isomerase linker domain"/>
    <property type="match status" value="1"/>
</dbReference>
<dbReference type="PANTHER" id="PTHR46390">
    <property type="entry name" value="MANNOSE-1-PHOSPHATE GUANYLYLTRANSFERASE"/>
    <property type="match status" value="1"/>
</dbReference>
<dbReference type="InterPro" id="IPR054566">
    <property type="entry name" value="ManC/GMP-like_b-helix"/>
</dbReference>
<dbReference type="Pfam" id="PF00483">
    <property type="entry name" value="NTP_transferase"/>
    <property type="match status" value="1"/>
</dbReference>
<dbReference type="GO" id="GO:0009298">
    <property type="term" value="P:GDP-mannose biosynthetic process"/>
    <property type="evidence" value="ECO:0007669"/>
    <property type="project" value="TreeGrafter"/>
</dbReference>
<dbReference type="InterPro" id="IPR029044">
    <property type="entry name" value="Nucleotide-diphossugar_trans"/>
</dbReference>
<sequence>AFVVEPSPRGSGPAIGLAASIIARRDPAAVMGSFAADHDVRDQSAFVRAIGVAIEAAREGWLVTVGLTPSRPETGYGYIESTDEAIAATEDGTAYRAARFVEKPDLARASAYVASSRFLWNASMFVWSVGAFLAELQELQPDLHAGLTRIADAWDTPERARVTAEVWPTLPETTIDEGVMERSRRVAVVPARMGWSDIGDWHGLGELLDHDQDGISGRGDLVHAGSRSSVVWSETGRLIALVGLENVVVVDTPDALLVADRARAQEVRGVVTRLKELRRTDML</sequence>
<protein>
    <submittedName>
        <fullName evidence="3">Mannose-1-phosphate guanylyltransferase</fullName>
        <ecNumber evidence="3">2.7.7.13</ecNumber>
    </submittedName>
</protein>
<feature type="domain" description="MannoseP isomerase/GMP-like beta-helix" evidence="2">
    <location>
        <begin position="222"/>
        <end position="274"/>
    </location>
</feature>
<dbReference type="AlphaFoldDB" id="A0A6J4UEX3"/>
<gene>
    <name evidence="3" type="ORF">AVDCRST_MAG19-606</name>
</gene>
<dbReference type="EC" id="2.7.7.13" evidence="3"/>
<reference evidence="3" key="1">
    <citation type="submission" date="2020-02" db="EMBL/GenBank/DDBJ databases">
        <authorList>
            <person name="Meier V. D."/>
        </authorList>
    </citation>
    <scope>NUCLEOTIDE SEQUENCE</scope>
    <source>
        <strain evidence="3">AVDCRST_MAG19</strain>
    </source>
</reference>
<proteinExistence type="predicted"/>
<name>A0A6J4UEX3_9BACT</name>
<dbReference type="InterPro" id="IPR051161">
    <property type="entry name" value="Mannose-6P_isomerase_type2"/>
</dbReference>
<evidence type="ECO:0000259" key="1">
    <source>
        <dbReference type="Pfam" id="PF00483"/>
    </source>
</evidence>
<evidence type="ECO:0000313" key="3">
    <source>
        <dbReference type="EMBL" id="CAA9548765.1"/>
    </source>
</evidence>
<dbReference type="EMBL" id="CADCWL010000028">
    <property type="protein sequence ID" value="CAA9548765.1"/>
    <property type="molecule type" value="Genomic_DNA"/>
</dbReference>
<keyword evidence="3" id="KW-0548">Nucleotidyltransferase</keyword>
<dbReference type="Gene3D" id="3.90.550.10">
    <property type="entry name" value="Spore Coat Polysaccharide Biosynthesis Protein SpsA, Chain A"/>
    <property type="match status" value="1"/>
</dbReference>